<keyword evidence="1" id="KW-0210">Decarboxylase</keyword>
<organism evidence="3 4">
    <name type="scientific">Actinidia rufa</name>
    <dbReference type="NCBI Taxonomy" id="165716"/>
    <lineage>
        <taxon>Eukaryota</taxon>
        <taxon>Viridiplantae</taxon>
        <taxon>Streptophyta</taxon>
        <taxon>Embryophyta</taxon>
        <taxon>Tracheophyta</taxon>
        <taxon>Spermatophyta</taxon>
        <taxon>Magnoliopsida</taxon>
        <taxon>eudicotyledons</taxon>
        <taxon>Gunneridae</taxon>
        <taxon>Pentapetalae</taxon>
        <taxon>asterids</taxon>
        <taxon>Ericales</taxon>
        <taxon>Actinidiaceae</taxon>
        <taxon>Actinidia</taxon>
    </lineage>
</organism>
<dbReference type="OrthoDB" id="5973539at2759"/>
<accession>A0A7J0DMM4</accession>
<dbReference type="EMBL" id="BJWL01000275">
    <property type="protein sequence ID" value="GFS37259.1"/>
    <property type="molecule type" value="Genomic_DNA"/>
</dbReference>
<name>A0A7J0DMM4_9ERIC</name>
<dbReference type="PANTHER" id="PTHR10067">
    <property type="entry name" value="PHOSPHATIDYLSERINE DECARBOXYLASE"/>
    <property type="match status" value="1"/>
</dbReference>
<dbReference type="GO" id="GO:0004609">
    <property type="term" value="F:phosphatidylserine decarboxylase activity"/>
    <property type="evidence" value="ECO:0007669"/>
    <property type="project" value="InterPro"/>
</dbReference>
<dbReference type="Proteomes" id="UP000585474">
    <property type="component" value="Unassembled WGS sequence"/>
</dbReference>
<comment type="caution">
    <text evidence="3">The sequence shown here is derived from an EMBL/GenBank/DDBJ whole genome shotgun (WGS) entry which is preliminary data.</text>
</comment>
<keyword evidence="4" id="KW-1185">Reference proteome</keyword>
<proteinExistence type="predicted"/>
<gene>
    <name evidence="3" type="ORF">Acr_00g0050950</name>
</gene>
<sequence>MLILVTCNAGVNEHWNHAVARPRSWSSIVIYSVYALLSCSSSEYFFEREALALAFTFATVHVSRIGYSDLHPLLTLLIATFNDFFTRELKPGARPISCTGHDDVAVCAADSRLMAFRNVEDSLRFWIKVNPIAVNSKYCNVFTENKRAVAIISTRDFGKVAFVAIGATMVGSITFTKKTGDHVQKGDEDTIEIDEDLLTNSARSLETLVSVGMTLGVSKKKHSEVGLPNLEKCVLQA</sequence>
<dbReference type="PANTHER" id="PTHR10067:SF17">
    <property type="entry name" value="PHOSPHATIDYLSERINE DECARBOXYLASE PROENZYME 2"/>
    <property type="match status" value="1"/>
</dbReference>
<keyword evidence="2" id="KW-0456">Lyase</keyword>
<dbReference type="AlphaFoldDB" id="A0A7J0DMM4"/>
<reference evidence="4" key="1">
    <citation type="submission" date="2019-07" db="EMBL/GenBank/DDBJ databases">
        <title>De Novo Assembly of kiwifruit Actinidia rufa.</title>
        <authorList>
            <person name="Sugita-Konishi S."/>
            <person name="Sato K."/>
            <person name="Mori E."/>
            <person name="Abe Y."/>
            <person name="Kisaki G."/>
            <person name="Hamano K."/>
            <person name="Suezawa K."/>
            <person name="Otani M."/>
            <person name="Fukuda T."/>
            <person name="Manabe T."/>
            <person name="Gomi K."/>
            <person name="Tabuchi M."/>
            <person name="Akimitsu K."/>
            <person name="Kataoka I."/>
        </authorList>
    </citation>
    <scope>NUCLEOTIDE SEQUENCE [LARGE SCALE GENOMIC DNA]</scope>
    <source>
        <strain evidence="4">cv. Fuchu</strain>
    </source>
</reference>
<dbReference type="GO" id="GO:0008654">
    <property type="term" value="P:phospholipid biosynthetic process"/>
    <property type="evidence" value="ECO:0007669"/>
    <property type="project" value="InterPro"/>
</dbReference>
<evidence type="ECO:0000313" key="4">
    <source>
        <dbReference type="Proteomes" id="UP000585474"/>
    </source>
</evidence>
<evidence type="ECO:0000256" key="2">
    <source>
        <dbReference type="ARBA" id="ARBA00023239"/>
    </source>
</evidence>
<dbReference type="InterPro" id="IPR003817">
    <property type="entry name" value="PS_Dcarbxylase"/>
</dbReference>
<evidence type="ECO:0000313" key="3">
    <source>
        <dbReference type="EMBL" id="GFS37259.1"/>
    </source>
</evidence>
<evidence type="ECO:0000256" key="1">
    <source>
        <dbReference type="ARBA" id="ARBA00022793"/>
    </source>
</evidence>
<protein>
    <submittedName>
        <fullName evidence="3">Phosphatidylserine decarboxylase 3</fullName>
    </submittedName>
</protein>
<dbReference type="Pfam" id="PF02666">
    <property type="entry name" value="PS_Dcarbxylase"/>
    <property type="match status" value="1"/>
</dbReference>